<comment type="catalytic activity">
    <reaction evidence="12">
        <text>L-seryl-[protein] + GDP-beta-L-fucose = 3-O-(alpha-L-fucosyl)-L-seryl-[protein] + GDP + H(+)</text>
        <dbReference type="Rhea" id="RHEA:63644"/>
        <dbReference type="Rhea" id="RHEA-COMP:9863"/>
        <dbReference type="Rhea" id="RHEA-COMP:17914"/>
        <dbReference type="ChEBI" id="CHEBI:15378"/>
        <dbReference type="ChEBI" id="CHEBI:29999"/>
        <dbReference type="ChEBI" id="CHEBI:57273"/>
        <dbReference type="ChEBI" id="CHEBI:58189"/>
        <dbReference type="ChEBI" id="CHEBI:189632"/>
        <dbReference type="EC" id="2.4.1.221"/>
    </reaction>
    <physiologicalReaction direction="left-to-right" evidence="12">
        <dbReference type="Rhea" id="RHEA:63645"/>
    </physiologicalReaction>
</comment>
<dbReference type="SMR" id="G1T7T0"/>
<reference evidence="14 15" key="1">
    <citation type="journal article" date="2011" name="Nature">
        <title>A high-resolution map of human evolutionary constraint using 29 mammals.</title>
        <authorList>
            <person name="Lindblad-Toh K."/>
            <person name="Garber M."/>
            <person name="Zuk O."/>
            <person name="Lin M.F."/>
            <person name="Parker B.J."/>
            <person name="Washietl S."/>
            <person name="Kheradpour P."/>
            <person name="Ernst J."/>
            <person name="Jordan G."/>
            <person name="Mauceli E."/>
            <person name="Ward L.D."/>
            <person name="Lowe C.B."/>
            <person name="Holloway A.K."/>
            <person name="Clamp M."/>
            <person name="Gnerre S."/>
            <person name="Alfoldi J."/>
            <person name="Beal K."/>
            <person name="Chang J."/>
            <person name="Clawson H."/>
            <person name="Cuff J."/>
            <person name="Di Palma F."/>
            <person name="Fitzgerald S."/>
            <person name="Flicek P."/>
            <person name="Guttman M."/>
            <person name="Hubisz M.J."/>
            <person name="Jaffe D.B."/>
            <person name="Jungreis I."/>
            <person name="Kent W.J."/>
            <person name="Kostka D."/>
            <person name="Lara M."/>
            <person name="Martins A.L."/>
            <person name="Massingham T."/>
            <person name="Moltke I."/>
            <person name="Raney B.J."/>
            <person name="Rasmussen M.D."/>
            <person name="Robinson J."/>
            <person name="Stark A."/>
            <person name="Vilella A.J."/>
            <person name="Wen J."/>
            <person name="Xie X."/>
            <person name="Zody M.C."/>
            <person name="Baldwin J."/>
            <person name="Bloom T."/>
            <person name="Chin C.W."/>
            <person name="Heiman D."/>
            <person name="Nicol R."/>
            <person name="Nusbaum C."/>
            <person name="Young S."/>
            <person name="Wilkinson J."/>
            <person name="Worley K.C."/>
            <person name="Kovar C.L."/>
            <person name="Muzny D.M."/>
            <person name="Gibbs R.A."/>
            <person name="Cree A."/>
            <person name="Dihn H.H."/>
            <person name="Fowler G."/>
            <person name="Jhangiani S."/>
            <person name="Joshi V."/>
            <person name="Lee S."/>
            <person name="Lewis L.R."/>
            <person name="Nazareth L.V."/>
            <person name="Okwuonu G."/>
            <person name="Santibanez J."/>
            <person name="Warren W.C."/>
            <person name="Mardis E.R."/>
            <person name="Weinstock G.M."/>
            <person name="Wilson R.K."/>
            <person name="Delehaunty K."/>
            <person name="Dooling D."/>
            <person name="Fronik C."/>
            <person name="Fulton L."/>
            <person name="Fulton B."/>
            <person name="Graves T."/>
            <person name="Minx P."/>
            <person name="Sodergren E."/>
            <person name="Birney E."/>
            <person name="Margulies E.H."/>
            <person name="Herrero J."/>
            <person name="Green E.D."/>
            <person name="Haussler D."/>
            <person name="Siepel A."/>
            <person name="Goldman N."/>
            <person name="Pollard K.S."/>
            <person name="Pedersen J.S."/>
            <person name="Lander E.S."/>
            <person name="Kellis M."/>
        </authorList>
    </citation>
    <scope>NUCLEOTIDE SEQUENCE [LARGE SCALE GENOMIC DNA]</scope>
    <source>
        <strain evidence="15">Thorbecke</strain>
    </source>
</reference>
<evidence type="ECO:0000256" key="2">
    <source>
        <dbReference type="ARBA" id="ARBA00004922"/>
    </source>
</evidence>
<evidence type="ECO:0000256" key="10">
    <source>
        <dbReference type="ARBA" id="ARBA00033083"/>
    </source>
</evidence>
<evidence type="ECO:0000256" key="13">
    <source>
        <dbReference type="SAM" id="MobiDB-lite"/>
    </source>
</evidence>
<dbReference type="STRING" id="9986.ENSOCUP00000012581"/>
<comment type="pathway">
    <text evidence="2">Protein modification; protein glycosylation.</text>
</comment>
<comment type="catalytic activity">
    <reaction evidence="11">
        <text>L-threonyl-[protein] + GDP-beta-L-fucose = 3-O-(alpha-L-fucosyl)-L-threonyl-[protein] + GDP + H(+)</text>
        <dbReference type="Rhea" id="RHEA:70491"/>
        <dbReference type="Rhea" id="RHEA-COMP:11060"/>
        <dbReference type="Rhea" id="RHEA-COMP:17915"/>
        <dbReference type="ChEBI" id="CHEBI:15378"/>
        <dbReference type="ChEBI" id="CHEBI:30013"/>
        <dbReference type="ChEBI" id="CHEBI:57273"/>
        <dbReference type="ChEBI" id="CHEBI:58189"/>
        <dbReference type="ChEBI" id="CHEBI:189631"/>
        <dbReference type="EC" id="2.4.1.221"/>
    </reaction>
    <physiologicalReaction direction="left-to-right" evidence="11">
        <dbReference type="Rhea" id="RHEA:70492"/>
    </physiologicalReaction>
</comment>
<dbReference type="AlphaFoldDB" id="G1T7T0"/>
<dbReference type="GO" id="GO:0046922">
    <property type="term" value="F:peptide-O-fucosyltransferase activity"/>
    <property type="evidence" value="ECO:0007669"/>
    <property type="project" value="InterPro"/>
</dbReference>
<evidence type="ECO:0000256" key="6">
    <source>
        <dbReference type="ARBA" id="ARBA00023253"/>
    </source>
</evidence>
<keyword evidence="5" id="KW-0256">Endoplasmic reticulum</keyword>
<dbReference type="InterPro" id="IPR045130">
    <property type="entry name" value="OFUT2-like"/>
</dbReference>
<keyword evidence="15" id="KW-1185">Reference proteome</keyword>
<comment type="subcellular location">
    <subcellularLocation>
        <location evidence="1">Endoplasmic reticulum</location>
    </subcellularLocation>
</comment>
<dbReference type="EC" id="2.4.1.221" evidence="3"/>
<dbReference type="Ensembl" id="ENSOCUT00000014633.4">
    <property type="protein sequence ID" value="ENSOCUP00000012581.3"/>
    <property type="gene ID" value="ENSOCUG00000014637.4"/>
</dbReference>
<name>G1T7T0_RABIT</name>
<dbReference type="InterPro" id="IPR019378">
    <property type="entry name" value="GDP-Fuc_O-FucTrfase"/>
</dbReference>
<sequence>MVFARHLRAVADEFRSRHLNSTNDADRIPFQEDWTKMKVALGSSLGGPYLAVHLRRKDFVWGHREDVPSLAGAARKIRSLMKTHQLARVFVATDAVRAGTRPRPVPAGFLPALDSVVGRPGVRGIVPRQICAWPSSTSGSAPMPGAHCPTGPAPAC</sequence>
<keyword evidence="7" id="KW-0119">Carbohydrate metabolism</keyword>
<evidence type="ECO:0000256" key="12">
    <source>
        <dbReference type="ARBA" id="ARBA00048647"/>
    </source>
</evidence>
<keyword evidence="6" id="KW-0294">Fucose metabolism</keyword>
<dbReference type="GO" id="GO:0006004">
    <property type="term" value="P:fucose metabolic process"/>
    <property type="evidence" value="ECO:0007669"/>
    <property type="project" value="UniProtKB-KW"/>
</dbReference>
<proteinExistence type="inferred from homology"/>
<evidence type="ECO:0000256" key="1">
    <source>
        <dbReference type="ARBA" id="ARBA00004240"/>
    </source>
</evidence>
<dbReference type="Gene3D" id="3.40.50.11350">
    <property type="match status" value="1"/>
</dbReference>
<dbReference type="HOGENOM" id="CLU_033856_0_0_1"/>
<evidence type="ECO:0000256" key="9">
    <source>
        <dbReference type="ARBA" id="ARBA00026232"/>
    </source>
</evidence>
<dbReference type="Bgee" id="ENSOCUG00000014637">
    <property type="expression patterns" value="Expressed in uterus and 16 other cell types or tissues"/>
</dbReference>
<dbReference type="eggNOG" id="ENOG502QPS6">
    <property type="taxonomic scope" value="Eukaryota"/>
</dbReference>
<reference evidence="14" key="3">
    <citation type="submission" date="2025-09" db="UniProtKB">
        <authorList>
            <consortium name="Ensembl"/>
        </authorList>
    </citation>
    <scope>IDENTIFICATION</scope>
    <source>
        <strain evidence="14">Thorbecke</strain>
    </source>
</reference>
<evidence type="ECO:0000256" key="8">
    <source>
        <dbReference type="ARBA" id="ARBA00025803"/>
    </source>
</evidence>
<evidence type="ECO:0000313" key="15">
    <source>
        <dbReference type="Proteomes" id="UP000001811"/>
    </source>
</evidence>
<feature type="region of interest" description="Disordered" evidence="13">
    <location>
        <begin position="136"/>
        <end position="156"/>
    </location>
</feature>
<dbReference type="PANTHER" id="PTHR13398">
    <property type="entry name" value="GDP-FUCOSE PROTEIN O-FUCOSYLTRANSFERASE 2"/>
    <property type="match status" value="1"/>
</dbReference>
<accession>G1T7T0</accession>
<dbReference type="PANTHER" id="PTHR13398:SF0">
    <property type="entry name" value="GDP-FUCOSE PROTEIN O-FUCOSYLTRANSFERASE 2"/>
    <property type="match status" value="1"/>
</dbReference>
<evidence type="ECO:0000256" key="7">
    <source>
        <dbReference type="ARBA" id="ARBA00023277"/>
    </source>
</evidence>
<evidence type="ECO:0000313" key="14">
    <source>
        <dbReference type="Ensembl" id="ENSOCUP00000012581.3"/>
    </source>
</evidence>
<dbReference type="UniPathway" id="UPA00378"/>
<dbReference type="InParanoid" id="G1T7T0"/>
<keyword evidence="4" id="KW-0808">Transferase</keyword>
<evidence type="ECO:0000256" key="11">
    <source>
        <dbReference type="ARBA" id="ARBA00047273"/>
    </source>
</evidence>
<reference evidence="14" key="2">
    <citation type="submission" date="2025-08" db="UniProtKB">
        <authorList>
            <consortium name="Ensembl"/>
        </authorList>
    </citation>
    <scope>IDENTIFICATION</scope>
    <source>
        <strain evidence="14">Thorbecke</strain>
    </source>
</reference>
<dbReference type="Proteomes" id="UP000001811">
    <property type="component" value="Unplaced"/>
</dbReference>
<dbReference type="GeneTree" id="ENSGT00390000007989"/>
<organism evidence="14 15">
    <name type="scientific">Oryctolagus cuniculus</name>
    <name type="common">Rabbit</name>
    <dbReference type="NCBI Taxonomy" id="9986"/>
    <lineage>
        <taxon>Eukaryota</taxon>
        <taxon>Metazoa</taxon>
        <taxon>Chordata</taxon>
        <taxon>Craniata</taxon>
        <taxon>Vertebrata</taxon>
        <taxon>Euteleostomi</taxon>
        <taxon>Mammalia</taxon>
        <taxon>Eutheria</taxon>
        <taxon>Euarchontoglires</taxon>
        <taxon>Glires</taxon>
        <taxon>Lagomorpha</taxon>
        <taxon>Leporidae</taxon>
        <taxon>Oryctolagus</taxon>
    </lineage>
</organism>
<comment type="similarity">
    <text evidence="8">Belongs to the glycosyltransferase 68 family.</text>
</comment>
<protein>
    <recommendedName>
        <fullName evidence="9">GDP-fucose protein O-fucosyltransferase 2</fullName>
        <ecNumber evidence="3">2.4.1.221</ecNumber>
    </recommendedName>
    <alternativeName>
        <fullName evidence="10">Peptide-O-fucosyltransferase 2</fullName>
    </alternativeName>
</protein>
<evidence type="ECO:0000256" key="3">
    <source>
        <dbReference type="ARBA" id="ARBA00012196"/>
    </source>
</evidence>
<dbReference type="Pfam" id="PF10250">
    <property type="entry name" value="O-FucT"/>
    <property type="match status" value="1"/>
</dbReference>
<evidence type="ECO:0000256" key="4">
    <source>
        <dbReference type="ARBA" id="ARBA00022679"/>
    </source>
</evidence>
<evidence type="ECO:0000256" key="5">
    <source>
        <dbReference type="ARBA" id="ARBA00022824"/>
    </source>
</evidence>
<dbReference type="PaxDb" id="9986-ENSOCUP00000012581"/>